<evidence type="ECO:0000256" key="2">
    <source>
        <dbReference type="ARBA" id="ARBA00022670"/>
    </source>
</evidence>
<dbReference type="InterPro" id="IPR029058">
    <property type="entry name" value="AB_hydrolase_fold"/>
</dbReference>
<feature type="region of interest" description="Disordered" evidence="6">
    <location>
        <begin position="184"/>
        <end position="207"/>
    </location>
</feature>
<name>A0A8H5LLG4_9AGAR</name>
<reference evidence="7 8" key="1">
    <citation type="journal article" date="2020" name="ISME J.">
        <title>Uncovering the hidden diversity of litter-decomposition mechanisms in mushroom-forming fungi.</title>
        <authorList>
            <person name="Floudas D."/>
            <person name="Bentzer J."/>
            <person name="Ahren D."/>
            <person name="Johansson T."/>
            <person name="Persson P."/>
            <person name="Tunlid A."/>
        </authorList>
    </citation>
    <scope>NUCLEOTIDE SEQUENCE [LARGE SCALE GENOMIC DNA]</scope>
    <source>
        <strain evidence="7 8">CBS 146.42</strain>
    </source>
</reference>
<dbReference type="OrthoDB" id="1735038at2759"/>
<evidence type="ECO:0000256" key="5">
    <source>
        <dbReference type="ARBA" id="ARBA00023180"/>
    </source>
</evidence>
<organism evidence="7 8">
    <name type="scientific">Leucocoprinus leucothites</name>
    <dbReference type="NCBI Taxonomy" id="201217"/>
    <lineage>
        <taxon>Eukaryota</taxon>
        <taxon>Fungi</taxon>
        <taxon>Dikarya</taxon>
        <taxon>Basidiomycota</taxon>
        <taxon>Agaricomycotina</taxon>
        <taxon>Agaricomycetes</taxon>
        <taxon>Agaricomycetidae</taxon>
        <taxon>Agaricales</taxon>
        <taxon>Agaricineae</taxon>
        <taxon>Agaricaceae</taxon>
        <taxon>Leucocoprinus</taxon>
    </lineage>
</organism>
<gene>
    <name evidence="7" type="ORF">D9756_002030</name>
</gene>
<dbReference type="PANTHER" id="PTHR11010">
    <property type="entry name" value="PROTEASE S28 PRO-X CARBOXYPEPTIDASE-RELATED"/>
    <property type="match status" value="1"/>
</dbReference>
<keyword evidence="8" id="KW-1185">Reference proteome</keyword>
<evidence type="ECO:0000256" key="3">
    <source>
        <dbReference type="ARBA" id="ARBA00022729"/>
    </source>
</evidence>
<dbReference type="GO" id="GO:0008239">
    <property type="term" value="F:dipeptidyl-peptidase activity"/>
    <property type="evidence" value="ECO:0007669"/>
    <property type="project" value="TreeGrafter"/>
</dbReference>
<dbReference type="InterPro" id="IPR008758">
    <property type="entry name" value="Peptidase_S28"/>
</dbReference>
<dbReference type="AlphaFoldDB" id="A0A8H5LLG4"/>
<dbReference type="EMBL" id="JAACJO010000002">
    <property type="protein sequence ID" value="KAF5361895.1"/>
    <property type="molecule type" value="Genomic_DNA"/>
</dbReference>
<comment type="similarity">
    <text evidence="1">Belongs to the peptidase S28 family.</text>
</comment>
<evidence type="ECO:0000256" key="1">
    <source>
        <dbReference type="ARBA" id="ARBA00011079"/>
    </source>
</evidence>
<accession>A0A8H5LLG4</accession>
<dbReference type="PANTHER" id="PTHR11010:SF109">
    <property type="entry name" value="PEPTIDASE, FAMILY S28, PUTATIVE (AFU_ORTHOLOGUE AFUA_4G03790)-RELATED"/>
    <property type="match status" value="1"/>
</dbReference>
<sequence>MLWCRPQLELQVFLIFALVSFGSLISRAAAKVSGPVLRPARPSLPEVFVSLASDVNSTNTGGEFFIEIPVDHFNNRTERTFKNRYWVNSTYWERGGPVFVFDSGEQDAAPLLPYYLQEFHGQSAVMRLAERYKGLAILWEHRFYGASLPFPVNRNTTGDQWQFLNTEQALEDFIFFANSFKRSSGNTQNSDPEATTPSNQTSGQRTNPLLLPIHPSETPWIFLGGSYPGIRASFLRIRNPEVVFAAWASSAPVQAEVDMASYYKAAERSLTRNCSADWVSVTRHVDDALMGGNETIKMQMKLELLKARAGKPGGNTAEADNITLTDAEDTSDVGAASILMDPLDFYQYYGFEESLLQFCNILETKNFTADATEKGITAEEGIEVAFDAFLRAISELDYDSIPFEDDPVTDRSWMWQYCSEYGFYQRGDRNNSLSIETAFLSLDLFQRQCNDTFGSAIPASPQTQKVNKYGGWNMNPSNVLFTNGEFDPWRTMGLASIEDNSPKRTPTVIIPECNTATPDNGTFFGMTYANMVHVSDMRVLLTPDANHTNFSTVGFYSPVSQEPFFTGLGLFQLALDKWLPCFGSRSTK</sequence>
<evidence type="ECO:0000256" key="4">
    <source>
        <dbReference type="ARBA" id="ARBA00022801"/>
    </source>
</evidence>
<dbReference type="SUPFAM" id="SSF53474">
    <property type="entry name" value="alpha/beta-Hydrolases"/>
    <property type="match status" value="1"/>
</dbReference>
<keyword evidence="5" id="KW-0325">Glycoprotein</keyword>
<keyword evidence="3" id="KW-0732">Signal</keyword>
<comment type="caution">
    <text evidence="7">The sequence shown here is derived from an EMBL/GenBank/DDBJ whole genome shotgun (WGS) entry which is preliminary data.</text>
</comment>
<dbReference type="GO" id="GO:0070008">
    <property type="term" value="F:serine-type exopeptidase activity"/>
    <property type="evidence" value="ECO:0007669"/>
    <property type="project" value="InterPro"/>
</dbReference>
<evidence type="ECO:0000313" key="8">
    <source>
        <dbReference type="Proteomes" id="UP000559027"/>
    </source>
</evidence>
<evidence type="ECO:0000256" key="6">
    <source>
        <dbReference type="SAM" id="MobiDB-lite"/>
    </source>
</evidence>
<dbReference type="Proteomes" id="UP000559027">
    <property type="component" value="Unassembled WGS sequence"/>
</dbReference>
<evidence type="ECO:0000313" key="7">
    <source>
        <dbReference type="EMBL" id="KAF5361895.1"/>
    </source>
</evidence>
<proteinExistence type="inferred from homology"/>
<dbReference type="GO" id="GO:0006508">
    <property type="term" value="P:proteolysis"/>
    <property type="evidence" value="ECO:0007669"/>
    <property type="project" value="UniProtKB-KW"/>
</dbReference>
<keyword evidence="2" id="KW-0645">Protease</keyword>
<keyword evidence="4" id="KW-0378">Hydrolase</keyword>
<dbReference type="Pfam" id="PF05577">
    <property type="entry name" value="Peptidase_S28"/>
    <property type="match status" value="3"/>
</dbReference>
<dbReference type="Gene3D" id="3.40.50.1820">
    <property type="entry name" value="alpha/beta hydrolase"/>
    <property type="match status" value="2"/>
</dbReference>
<protein>
    <submittedName>
        <fullName evidence="7">Uncharacterized protein</fullName>
    </submittedName>
</protein>